<accession>B0D713</accession>
<gene>
    <name evidence="6" type="ORF">LACBIDRAFT_326016</name>
</gene>
<dbReference type="RefSeq" id="XP_001879666.1">
    <property type="nucleotide sequence ID" value="XM_001879631.1"/>
</dbReference>
<dbReference type="AlphaFoldDB" id="B0D713"/>
<dbReference type="EMBL" id="DS547099">
    <property type="protein sequence ID" value="EDR09317.1"/>
    <property type="molecule type" value="Genomic_DNA"/>
</dbReference>
<name>B0D713_LACBS</name>
<dbReference type="GO" id="GO:0004869">
    <property type="term" value="F:cysteine-type endopeptidase inhibitor activity"/>
    <property type="evidence" value="ECO:0007669"/>
    <property type="project" value="UniProtKB-KW"/>
</dbReference>
<dbReference type="OrthoDB" id="2913511at2759"/>
<evidence type="ECO:0000313" key="7">
    <source>
        <dbReference type="Proteomes" id="UP000001194"/>
    </source>
</evidence>
<sequence>MSFPGGLYALRASPASGIGGLYATGNGVDDIVTVAPQSPPLIERQVWKIEPVHGKKGAYTITIHTFGGHWFPKDGEPIPERPVFTSEKSYEWYIAYKEIPGVPHTITIQAHTKLIGVGLYAGTNDKEQVVIIPVPVIPDAEAPYWQFKPHLPFVELCGNFPISSSHSSHSPLFARPTTGTLW</sequence>
<dbReference type="Pfam" id="PF10467">
    <property type="entry name" value="Inhibitor_I48"/>
    <property type="match status" value="1"/>
</dbReference>
<dbReference type="GeneID" id="6075530"/>
<organism evidence="7">
    <name type="scientific">Laccaria bicolor (strain S238N-H82 / ATCC MYA-4686)</name>
    <name type="common">Bicoloured deceiver</name>
    <name type="synonym">Laccaria laccata var. bicolor</name>
    <dbReference type="NCBI Taxonomy" id="486041"/>
    <lineage>
        <taxon>Eukaryota</taxon>
        <taxon>Fungi</taxon>
        <taxon>Dikarya</taxon>
        <taxon>Basidiomycota</taxon>
        <taxon>Agaricomycotina</taxon>
        <taxon>Agaricomycetes</taxon>
        <taxon>Agaricomycetidae</taxon>
        <taxon>Agaricales</taxon>
        <taxon>Agaricineae</taxon>
        <taxon>Hydnangiaceae</taxon>
        <taxon>Laccaria</taxon>
    </lineage>
</organism>
<dbReference type="Proteomes" id="UP000001194">
    <property type="component" value="Unassembled WGS sequence"/>
</dbReference>
<protein>
    <submittedName>
        <fullName evidence="6">Clitocypin cysteine proteinase inhibitor</fullName>
    </submittedName>
</protein>
<dbReference type="Gene3D" id="2.80.10.50">
    <property type="match status" value="1"/>
</dbReference>
<reference evidence="6 7" key="1">
    <citation type="journal article" date="2008" name="Nature">
        <title>The genome of Laccaria bicolor provides insights into mycorrhizal symbiosis.</title>
        <authorList>
            <person name="Martin F."/>
            <person name="Aerts A."/>
            <person name="Ahren D."/>
            <person name="Brun A."/>
            <person name="Danchin E.G.J."/>
            <person name="Duchaussoy F."/>
            <person name="Gibon J."/>
            <person name="Kohler A."/>
            <person name="Lindquist E."/>
            <person name="Pereda V."/>
            <person name="Salamov A."/>
            <person name="Shapiro H.J."/>
            <person name="Wuyts J."/>
            <person name="Blaudez D."/>
            <person name="Buee M."/>
            <person name="Brokstein P."/>
            <person name="Canbaeck B."/>
            <person name="Cohen D."/>
            <person name="Courty P.E."/>
            <person name="Coutinho P.M."/>
            <person name="Delaruelle C."/>
            <person name="Detter J.C."/>
            <person name="Deveau A."/>
            <person name="DiFazio S."/>
            <person name="Duplessis S."/>
            <person name="Fraissinet-Tachet L."/>
            <person name="Lucic E."/>
            <person name="Frey-Klett P."/>
            <person name="Fourrey C."/>
            <person name="Feussner I."/>
            <person name="Gay G."/>
            <person name="Grimwood J."/>
            <person name="Hoegger P.J."/>
            <person name="Jain P."/>
            <person name="Kilaru S."/>
            <person name="Labbe J."/>
            <person name="Lin Y.C."/>
            <person name="Legue V."/>
            <person name="Le Tacon F."/>
            <person name="Marmeisse R."/>
            <person name="Melayah D."/>
            <person name="Montanini B."/>
            <person name="Muratet M."/>
            <person name="Nehls U."/>
            <person name="Niculita-Hirzel H."/>
            <person name="Oudot-Le Secq M.P."/>
            <person name="Peter M."/>
            <person name="Quesneville H."/>
            <person name="Rajashekar B."/>
            <person name="Reich M."/>
            <person name="Rouhier N."/>
            <person name="Schmutz J."/>
            <person name="Yin T."/>
            <person name="Chalot M."/>
            <person name="Henrissat B."/>
            <person name="Kuees U."/>
            <person name="Lucas S."/>
            <person name="Van de Peer Y."/>
            <person name="Podila G.K."/>
            <person name="Polle A."/>
            <person name="Pukkila P.J."/>
            <person name="Richardson P.M."/>
            <person name="Rouze P."/>
            <person name="Sanders I.R."/>
            <person name="Stajich J.E."/>
            <person name="Tunlid A."/>
            <person name="Tuskan G."/>
            <person name="Grigoriev I.V."/>
        </authorList>
    </citation>
    <scope>NUCLEOTIDE SEQUENCE [LARGE SCALE GENOMIC DNA]</scope>
    <source>
        <strain evidence="7">S238N-H82 / ATCC MYA-4686</strain>
    </source>
</reference>
<proteinExistence type="inferred from homology"/>
<evidence type="ECO:0000256" key="5">
    <source>
        <dbReference type="ARBA" id="ARBA00025775"/>
    </source>
</evidence>
<dbReference type="InParanoid" id="B0D713"/>
<keyword evidence="3" id="KW-0789">Thiol protease inhibitor</keyword>
<evidence type="ECO:0000256" key="4">
    <source>
        <dbReference type="ARBA" id="ARBA00024855"/>
    </source>
</evidence>
<evidence type="ECO:0000256" key="2">
    <source>
        <dbReference type="ARBA" id="ARBA00022690"/>
    </source>
</evidence>
<evidence type="ECO:0000313" key="6">
    <source>
        <dbReference type="EMBL" id="EDR09317.1"/>
    </source>
</evidence>
<comment type="function">
    <text evidence="4">Binds and inhibits cysteine proteinases. Inhibits most strongly papain and cathepsin L, more weakly bromelain and cathepsin B while it is completely ineffective against cathepsin H.</text>
</comment>
<dbReference type="KEGG" id="lbc:LACBIDRAFT_326016"/>
<dbReference type="HOGENOM" id="CLU_139305_1_0_1"/>
<keyword evidence="2" id="KW-0646">Protease inhibitor</keyword>
<comment type="subunit">
    <text evidence="1">Homodimer.</text>
</comment>
<comment type="similarity">
    <text evidence="5">Belongs to the protease inhibitor I48 family.</text>
</comment>
<evidence type="ECO:0000256" key="3">
    <source>
        <dbReference type="ARBA" id="ARBA00022704"/>
    </source>
</evidence>
<keyword evidence="7" id="KW-1185">Reference proteome</keyword>
<evidence type="ECO:0000256" key="1">
    <source>
        <dbReference type="ARBA" id="ARBA00011738"/>
    </source>
</evidence>
<dbReference type="InterPro" id="IPR019508">
    <property type="entry name" value="Prot_inh_I48_clitocypin"/>
</dbReference>